<proteinExistence type="predicted"/>
<feature type="region of interest" description="Disordered" evidence="1">
    <location>
        <begin position="1"/>
        <end position="139"/>
    </location>
</feature>
<feature type="compositionally biased region" description="Basic and acidic residues" evidence="1">
    <location>
        <begin position="96"/>
        <end position="105"/>
    </location>
</feature>
<protein>
    <submittedName>
        <fullName evidence="2">Uncharacterized protein</fullName>
    </submittedName>
</protein>
<evidence type="ECO:0000256" key="1">
    <source>
        <dbReference type="SAM" id="MobiDB-lite"/>
    </source>
</evidence>
<accession>A0AAN7UJS0</accession>
<comment type="caution">
    <text evidence="2">The sequence shown here is derived from an EMBL/GenBank/DDBJ whole genome shotgun (WGS) entry which is preliminary data.</text>
</comment>
<reference evidence="2 3" key="1">
    <citation type="submission" date="2023-10" db="EMBL/GenBank/DDBJ databases">
        <title>Draft genome sequence of Xylaria bambusicola isolate GMP-LS, the root and basal stem rot pathogen of sugarcane in Indonesia.</title>
        <authorList>
            <person name="Selvaraj P."/>
            <person name="Muralishankar V."/>
            <person name="Muruganantham S."/>
            <person name="Sp S."/>
            <person name="Haryani S."/>
            <person name="Lau K.J.X."/>
            <person name="Naqvi N.I."/>
        </authorList>
    </citation>
    <scope>NUCLEOTIDE SEQUENCE [LARGE SCALE GENOMIC DNA]</scope>
    <source>
        <strain evidence="2">GMP-LS</strain>
    </source>
</reference>
<keyword evidence="3" id="KW-1185">Reference proteome</keyword>
<feature type="compositionally biased region" description="Polar residues" evidence="1">
    <location>
        <begin position="1"/>
        <end position="10"/>
    </location>
</feature>
<dbReference type="AlphaFoldDB" id="A0AAN7UJS0"/>
<feature type="compositionally biased region" description="Polar residues" evidence="1">
    <location>
        <begin position="110"/>
        <end position="139"/>
    </location>
</feature>
<organism evidence="2 3">
    <name type="scientific">Xylaria bambusicola</name>
    <dbReference type="NCBI Taxonomy" id="326684"/>
    <lineage>
        <taxon>Eukaryota</taxon>
        <taxon>Fungi</taxon>
        <taxon>Dikarya</taxon>
        <taxon>Ascomycota</taxon>
        <taxon>Pezizomycotina</taxon>
        <taxon>Sordariomycetes</taxon>
        <taxon>Xylariomycetidae</taxon>
        <taxon>Xylariales</taxon>
        <taxon>Xylariaceae</taxon>
        <taxon>Xylaria</taxon>
    </lineage>
</organism>
<name>A0AAN7UJS0_9PEZI</name>
<sequence length="139" mass="15255">MPSIIEQNEMSARPKIDRQETSPSPAVPTDEWSSTIDTPFRIEKQGLPAPSIAPPTTKEKGDETTGPLVPGLETSPPAETQVRESWPYSKMPYSRTSEHEKRLPDKAPGGSTSYMAQRENMSPSPATPPSRSNFLSFTP</sequence>
<dbReference type="Proteomes" id="UP001305414">
    <property type="component" value="Unassembled WGS sequence"/>
</dbReference>
<evidence type="ECO:0000313" key="3">
    <source>
        <dbReference type="Proteomes" id="UP001305414"/>
    </source>
</evidence>
<evidence type="ECO:0000313" key="2">
    <source>
        <dbReference type="EMBL" id="KAK5633805.1"/>
    </source>
</evidence>
<gene>
    <name evidence="2" type="ORF">RRF57_009519</name>
</gene>
<dbReference type="EMBL" id="JAWHQM010000035">
    <property type="protein sequence ID" value="KAK5633805.1"/>
    <property type="molecule type" value="Genomic_DNA"/>
</dbReference>